<keyword evidence="6 9" id="KW-0695">RNA-directed DNA polymerase</keyword>
<proteinExistence type="predicted"/>
<evidence type="ECO:0000256" key="2">
    <source>
        <dbReference type="ARBA" id="ARBA00022695"/>
    </source>
</evidence>
<dbReference type="InterPro" id="IPR012337">
    <property type="entry name" value="RNaseH-like_sf"/>
</dbReference>
<feature type="non-terminal residue" evidence="9">
    <location>
        <position position="589"/>
    </location>
</feature>
<dbReference type="SUPFAM" id="SSF56672">
    <property type="entry name" value="DNA/RNA polymerases"/>
    <property type="match status" value="1"/>
</dbReference>
<evidence type="ECO:0000259" key="8">
    <source>
        <dbReference type="Pfam" id="PF17921"/>
    </source>
</evidence>
<dbReference type="FunFam" id="1.10.340.70:FF:000001">
    <property type="entry name" value="Retrovirus-related Pol polyprotein from transposon gypsy-like Protein"/>
    <property type="match status" value="1"/>
</dbReference>
<dbReference type="InterPro" id="IPR036397">
    <property type="entry name" value="RNaseH_sf"/>
</dbReference>
<comment type="caution">
    <text evidence="9">The sequence shown here is derived from an EMBL/GenBank/DDBJ whole genome shotgun (WGS) entry which is preliminary data.</text>
</comment>
<keyword evidence="5" id="KW-0378">Hydrolase</keyword>
<accession>A0A2P4XQ31</accession>
<evidence type="ECO:0000256" key="5">
    <source>
        <dbReference type="ARBA" id="ARBA00022801"/>
    </source>
</evidence>
<name>A0A2P4XQ31_9STRA</name>
<dbReference type="OrthoDB" id="113767at2759"/>
<keyword evidence="1" id="KW-0808">Transferase</keyword>
<reference evidence="9 10" key="1">
    <citation type="journal article" date="2017" name="Genome Biol. Evol.">
        <title>Phytophthora megakarya and P. palmivora, closely related causal agents of cacao black pod rot, underwent increases in genome sizes and gene numbers by different mechanisms.</title>
        <authorList>
            <person name="Ali S.S."/>
            <person name="Shao J."/>
            <person name="Lary D.J."/>
            <person name="Kronmiller B."/>
            <person name="Shen D."/>
            <person name="Strem M.D."/>
            <person name="Amoako-Attah I."/>
            <person name="Akrofi A.Y."/>
            <person name="Begoude B.A."/>
            <person name="Ten Hoopen G.M."/>
            <person name="Coulibaly K."/>
            <person name="Kebe B.I."/>
            <person name="Melnick R.L."/>
            <person name="Guiltinan M.J."/>
            <person name="Tyler B.M."/>
            <person name="Meinhardt L.W."/>
            <person name="Bailey B.A."/>
        </authorList>
    </citation>
    <scope>NUCLEOTIDE SEQUENCE [LARGE SCALE GENOMIC DNA]</scope>
    <source>
        <strain evidence="10">sbr112.9</strain>
    </source>
</reference>
<dbReference type="Gene3D" id="1.10.340.70">
    <property type="match status" value="1"/>
</dbReference>
<keyword evidence="3" id="KW-0540">Nuclease</keyword>
<dbReference type="PANTHER" id="PTHR37984">
    <property type="entry name" value="PROTEIN CBG26694"/>
    <property type="match status" value="1"/>
</dbReference>
<evidence type="ECO:0000259" key="7">
    <source>
        <dbReference type="Pfam" id="PF17917"/>
    </source>
</evidence>
<dbReference type="GO" id="GO:0004519">
    <property type="term" value="F:endonuclease activity"/>
    <property type="evidence" value="ECO:0007669"/>
    <property type="project" value="UniProtKB-KW"/>
</dbReference>
<dbReference type="GO" id="GO:0003676">
    <property type="term" value="F:nucleic acid binding"/>
    <property type="evidence" value="ECO:0007669"/>
    <property type="project" value="InterPro"/>
</dbReference>
<feature type="domain" description="Integrase zinc-binding" evidence="8">
    <location>
        <begin position="399"/>
        <end position="456"/>
    </location>
</feature>
<gene>
    <name evidence="9" type="ORF">PHPALM_16305</name>
</gene>
<dbReference type="InterPro" id="IPR050951">
    <property type="entry name" value="Retrovirus_Pol_polyprotein"/>
</dbReference>
<dbReference type="InterPro" id="IPR043502">
    <property type="entry name" value="DNA/RNA_pol_sf"/>
</dbReference>
<keyword evidence="2" id="KW-0548">Nucleotidyltransferase</keyword>
<evidence type="ECO:0000256" key="3">
    <source>
        <dbReference type="ARBA" id="ARBA00022722"/>
    </source>
</evidence>
<feature type="domain" description="Reverse transcriptase RNase H-like" evidence="7">
    <location>
        <begin position="7"/>
        <end position="81"/>
    </location>
</feature>
<dbReference type="GO" id="GO:0003964">
    <property type="term" value="F:RNA-directed DNA polymerase activity"/>
    <property type="evidence" value="ECO:0007669"/>
    <property type="project" value="UniProtKB-KW"/>
</dbReference>
<dbReference type="AlphaFoldDB" id="A0A2P4XQ31"/>
<dbReference type="InterPro" id="IPR041373">
    <property type="entry name" value="RT_RNaseH"/>
</dbReference>
<dbReference type="Pfam" id="PF17917">
    <property type="entry name" value="RT_RNaseH"/>
    <property type="match status" value="1"/>
</dbReference>
<dbReference type="Pfam" id="PF17921">
    <property type="entry name" value="Integrase_H2C2"/>
    <property type="match status" value="1"/>
</dbReference>
<evidence type="ECO:0000313" key="10">
    <source>
        <dbReference type="Proteomes" id="UP000237271"/>
    </source>
</evidence>
<evidence type="ECO:0000256" key="6">
    <source>
        <dbReference type="ARBA" id="ARBA00022918"/>
    </source>
</evidence>
<keyword evidence="10" id="KW-1185">Reference proteome</keyword>
<evidence type="ECO:0000256" key="1">
    <source>
        <dbReference type="ARBA" id="ARBA00022679"/>
    </source>
</evidence>
<protein>
    <submittedName>
        <fullName evidence="9">Reverse transcriptase</fullName>
    </submittedName>
</protein>
<organism evidence="9 10">
    <name type="scientific">Phytophthora palmivora</name>
    <dbReference type="NCBI Taxonomy" id="4796"/>
    <lineage>
        <taxon>Eukaryota</taxon>
        <taxon>Sar</taxon>
        <taxon>Stramenopiles</taxon>
        <taxon>Oomycota</taxon>
        <taxon>Peronosporomycetes</taxon>
        <taxon>Peronosporales</taxon>
        <taxon>Peronosporaceae</taxon>
        <taxon>Phytophthora</taxon>
    </lineage>
</organism>
<evidence type="ECO:0000313" key="9">
    <source>
        <dbReference type="EMBL" id="POM67654.1"/>
    </source>
</evidence>
<dbReference type="EMBL" id="NCKW01008818">
    <property type="protein sequence ID" value="POM67654.1"/>
    <property type="molecule type" value="Genomic_DNA"/>
</dbReference>
<keyword evidence="4" id="KW-0255">Endonuclease</keyword>
<dbReference type="Gene3D" id="3.30.420.10">
    <property type="entry name" value="Ribonuclease H-like superfamily/Ribonuclease H"/>
    <property type="match status" value="1"/>
</dbReference>
<sequence>MQEYDGVFWSVTFTSRTLKSNEINYGMVDKEVLALLRILDICYTQLVTRPIKVLSRYSTLAWLLNSSGFDGRLGKWAALLSCWTLEITKCARGEEEILMAIAASITPRDEVDEVLVAIAPWKQPRKNLSTPLPTIGPEEALLVASFDGSARTKRKGGAFSAIIWKLPEWSILEAMSDYSEDLTVNEAEYRGLLLCFDLLSARDRGRVVIWGESNLVIRQMRGEIDCKAPGLQLLREKALDRLQSWPQHFCMNQSADRLASAALQRQEGEVVTTEEDREDLMTLNRLDELLRPKPPEAVVHVSAMSRGRNGSRPRSTILAEDIVQRIRDERIREAQNEEKWIADLKAYLQGDVKNLTADEAKACSKIASEYEVDEANLLCFCARRVSRDDDRDGAVKLVVPERLQQDFLHHYHSSIEGGHQGIGRTYQRIRSRFHWRGLYRSAQRYVGECTDCETGKGRPSVQGESPGNIQGTYPFQVISMDHIPSLPRSFKGNTELLIWADVFSGYVIAKASSSREAQTIAENYEECVFLTKSASSADLAPARRSGTTENPGLCRNFSGHSTATMDHIPSLPRSFKGNTELLIWADVFS</sequence>
<dbReference type="PANTHER" id="PTHR37984:SF5">
    <property type="entry name" value="PROTEIN NYNRIN-LIKE"/>
    <property type="match status" value="1"/>
</dbReference>
<dbReference type="InterPro" id="IPR041588">
    <property type="entry name" value="Integrase_H2C2"/>
</dbReference>
<evidence type="ECO:0000256" key="4">
    <source>
        <dbReference type="ARBA" id="ARBA00022759"/>
    </source>
</evidence>
<dbReference type="SUPFAM" id="SSF53098">
    <property type="entry name" value="Ribonuclease H-like"/>
    <property type="match status" value="1"/>
</dbReference>
<dbReference type="Proteomes" id="UP000237271">
    <property type="component" value="Unassembled WGS sequence"/>
</dbReference>
<dbReference type="GO" id="GO:0016787">
    <property type="term" value="F:hydrolase activity"/>
    <property type="evidence" value="ECO:0007669"/>
    <property type="project" value="UniProtKB-KW"/>
</dbReference>